<dbReference type="AlphaFoldDB" id="A0A2P4Z545"/>
<organism evidence="1 2">
    <name type="scientific">Cryptosporidium meleagridis</name>
    <dbReference type="NCBI Taxonomy" id="93969"/>
    <lineage>
        <taxon>Eukaryota</taxon>
        <taxon>Sar</taxon>
        <taxon>Alveolata</taxon>
        <taxon>Apicomplexa</taxon>
        <taxon>Conoidasida</taxon>
        <taxon>Coccidia</taxon>
        <taxon>Eucoccidiorida</taxon>
        <taxon>Eimeriorina</taxon>
        <taxon>Cryptosporidiidae</taxon>
        <taxon>Cryptosporidium</taxon>
    </lineage>
</organism>
<accession>A0A2P4Z545</accession>
<gene>
    <name evidence="1" type="ORF">CmeUKMEL1_15750</name>
</gene>
<evidence type="ECO:0000313" key="2">
    <source>
        <dbReference type="Proteomes" id="UP000236928"/>
    </source>
</evidence>
<dbReference type="SUPFAM" id="SSF54534">
    <property type="entry name" value="FKBP-like"/>
    <property type="match status" value="1"/>
</dbReference>
<dbReference type="Proteomes" id="UP000236928">
    <property type="component" value="Unassembled WGS sequence"/>
</dbReference>
<dbReference type="GO" id="GO:0003755">
    <property type="term" value="F:peptidyl-prolyl cis-trans isomerase activity"/>
    <property type="evidence" value="ECO:0007669"/>
    <property type="project" value="InterPro"/>
</dbReference>
<dbReference type="Gene3D" id="3.10.50.40">
    <property type="match status" value="1"/>
</dbReference>
<name>A0A2P4Z545_9CRYT</name>
<reference evidence="1 2" key="1">
    <citation type="submission" date="2014-04" db="EMBL/GenBank/DDBJ databases">
        <title>Comparative Genomics of Cryptosporidium Species.</title>
        <authorList>
            <person name="Silva J.C."/>
            <person name="Su Q."/>
            <person name="Chalmers R."/>
            <person name="Chibucos M.C."/>
            <person name="Elwin K."/>
            <person name="Godinez A."/>
            <person name="Guo F."/>
            <person name="Huynh K."/>
            <person name="Orvis J."/>
            <person name="Ott S."/>
            <person name="Sadzewicz L."/>
            <person name="Sengamalay N."/>
            <person name="Shetty A."/>
            <person name="Sun M."/>
            <person name="Tallon L."/>
            <person name="Xiao L."/>
            <person name="Zhang H."/>
            <person name="Fraser C.M."/>
            <person name="Zhu G."/>
            <person name="Kissinger J."/>
            <person name="Widmer G."/>
        </authorList>
    </citation>
    <scope>NUCLEOTIDE SEQUENCE [LARGE SCALE GENOMIC DNA]</scope>
    <source>
        <strain evidence="1 2">UKMEL1</strain>
    </source>
</reference>
<keyword evidence="2" id="KW-1185">Reference proteome</keyword>
<protein>
    <submittedName>
        <fullName evidence="1">Uncharacterized protein</fullName>
    </submittedName>
</protein>
<dbReference type="VEuPathDB" id="CryptoDB:CmeUKMEL1_15750"/>
<dbReference type="OrthoDB" id="433738at2759"/>
<proteinExistence type="predicted"/>
<comment type="caution">
    <text evidence="1">The sequence shown here is derived from an EMBL/GenBank/DDBJ whole genome shotgun (WGS) entry which is preliminary data.</text>
</comment>
<evidence type="ECO:0000313" key="1">
    <source>
        <dbReference type="EMBL" id="POM85109.1"/>
    </source>
</evidence>
<sequence length="756" mass="87563">MRETSDSELSDITEINSDDELPLDSIGDYSIISLKGVLKEIISCGSGYEKPSIGDELFIELEGPNKVEFSSNSGSICCRSNSCDSSNTNNNSNTSTAREENSRLKLILGDYSMDEYDSTRKREIPWGVEMALRKMLKGEKSNILIRKDSVFSKPRDINGKICSNSIIHVEDYKNYNNRSKRLINLIKKEVNEFDIYKITLHDFYHIEMICDKVYKKIWKRGVHLKSPNKKDKVELLVSKLQSETTILDNFATSPKLSNLDSGLEWIKISINLENLSESNEIIKEIFGNEIFSMNNLTYCILSMKLGEISEFRIYSNNNEKLNILIHLTGFHWEKNIQIKLPFNKEIQNNNVKLSSFENESLYNGNSILKGGKLSAKRISSLNLEHNTRINILLENFTCVDHFNQGERIELSLPFKSTENIKKALLQVTPGFYNLPIWLEQSILDCFLGGKYTIKIPLSIIFLFPPSELQIQSKSILQNKTNSVFISENNPNRNLHVIWEPVKLIKELENKGYKVEDNIEQNLGLFFELDLSICTREVVENYIPAIPSTAKMEFEYYYNLGRILDNYKDLIYNKTWSILALEVFDKFLYVSILLPFYSKLTNFEQSKNGVKLKIIEKENTDNCKNDNNYHNNNKILNEQNQKLIILKYDNNFVENIDDDSTISKEVDSISISHKILNHLEHEEKEHLESFINVINIILKIYCDMKQFEKGLNLLKKYKFLKEFISNNSDIVQLSALKNYYSNNNTFKITDLSLNQFL</sequence>
<dbReference type="InterPro" id="IPR046357">
    <property type="entry name" value="PPIase_dom_sf"/>
</dbReference>
<dbReference type="EMBL" id="JIBK01000049">
    <property type="protein sequence ID" value="POM85109.1"/>
    <property type="molecule type" value="Genomic_DNA"/>
</dbReference>